<feature type="region of interest" description="Disordered" evidence="1">
    <location>
        <begin position="465"/>
        <end position="484"/>
    </location>
</feature>
<dbReference type="OrthoDB" id="8882621at2759"/>
<dbReference type="GO" id="GO:0007165">
    <property type="term" value="P:signal transduction"/>
    <property type="evidence" value="ECO:0007669"/>
    <property type="project" value="InterPro"/>
</dbReference>
<feature type="compositionally biased region" description="Low complexity" evidence="1">
    <location>
        <begin position="290"/>
        <end position="300"/>
    </location>
</feature>
<accession>A0A815I3E0</accession>
<evidence type="ECO:0000313" key="3">
    <source>
        <dbReference type="EMBL" id="CAF1360124.1"/>
    </source>
</evidence>
<dbReference type="InterPro" id="IPR019025">
    <property type="entry name" value="Cordon-bleu_ubiquitin_domain"/>
</dbReference>
<dbReference type="PANTHER" id="PTHR21557">
    <property type="entry name" value="CORDON-BLEU"/>
    <property type="match status" value="1"/>
</dbReference>
<feature type="region of interest" description="Disordered" evidence="1">
    <location>
        <begin position="1118"/>
        <end position="1162"/>
    </location>
</feature>
<dbReference type="PROSITE" id="PS50898">
    <property type="entry name" value="RBD"/>
    <property type="match status" value="1"/>
</dbReference>
<feature type="compositionally biased region" description="Low complexity" evidence="1">
    <location>
        <begin position="1122"/>
        <end position="1133"/>
    </location>
</feature>
<feature type="compositionally biased region" description="Polar residues" evidence="1">
    <location>
        <begin position="313"/>
        <end position="340"/>
    </location>
</feature>
<dbReference type="Proteomes" id="UP000663891">
    <property type="component" value="Unassembled WGS sequence"/>
</dbReference>
<feature type="compositionally biased region" description="Polar residues" evidence="1">
    <location>
        <begin position="865"/>
        <end position="883"/>
    </location>
</feature>
<dbReference type="AlphaFoldDB" id="A0A815I3E0"/>
<evidence type="ECO:0000313" key="4">
    <source>
        <dbReference type="Proteomes" id="UP000663891"/>
    </source>
</evidence>
<feature type="compositionally biased region" description="Polar residues" evidence="1">
    <location>
        <begin position="683"/>
        <end position="710"/>
    </location>
</feature>
<feature type="compositionally biased region" description="Polar residues" evidence="1">
    <location>
        <begin position="248"/>
        <end position="269"/>
    </location>
</feature>
<feature type="region of interest" description="Disordered" evidence="1">
    <location>
        <begin position="864"/>
        <end position="890"/>
    </location>
</feature>
<feature type="compositionally biased region" description="Polar residues" evidence="1">
    <location>
        <begin position="646"/>
        <end position="655"/>
    </location>
</feature>
<protein>
    <recommendedName>
        <fullName evidence="2">RBD domain-containing protein</fullName>
    </recommendedName>
</protein>
<feature type="region of interest" description="Disordered" evidence="1">
    <location>
        <begin position="904"/>
        <end position="926"/>
    </location>
</feature>
<feature type="region of interest" description="Disordered" evidence="1">
    <location>
        <begin position="248"/>
        <end position="367"/>
    </location>
</feature>
<gene>
    <name evidence="3" type="ORF">VCS650_LOCUS34264</name>
</gene>
<sequence>MMMPILDQSPGHHHHHGHGHQAFYHQQHIPEQTGKMQLTLILPNGVPSVISVDANTPMMDLLVQAASVNKLNPSGYSLVVLDSNQHIIHFKANQTVGQIGSSTISLLPKEVSHPNSSSKPKAQPFEITVRLQVNLPDAQKILLRVDPTLPLHEIKEQICKQKKYIDPSRYTLCLPNKLDKPLLLGLTLAEYKTNELTLVNLKHDLKFNTNQIQSFDRLYRTRSESQPARDLVQEMHIEHQDLINSKQRPASVQLNSMQGQQLTSLPTRSQHPKTSHTSLHAYWNDPNFDTQSQTSNCSSTTKKRRAPRPPEYMNSTPNDQLQSSDYHQSQESLTESTNGTKQKRKAPVLSNTNIHEENTTDDQQIPTDNDLQKLDITINPVDEQKTPPTTRLVITTHSQEQNITESHSSTPIYSQIHKDKEPIQIESHYSTVKSTSASPQVQQEEKRNLSPTNFSVEEIVQSGIAEPPVVSPAKSSKKSTKSTDGLTKIINDHNERAQIYQANEKQADNVSYFRVAKSRHGKFETDSQGFINTATNVFDSTTNNNNQQQQEQQTVKTSDLTTNKTILAGTQQQTRGKQAYDLLKKYEKEEEENEQSLQPIDTDYLNIITNNKEKSPTPIQLEVTERTTHISVTVESDRKQLITRASPVSQQTSGTPPIVAPKPSGKTITEYRTVRRIGHDGEATTTTTRPASVQLNSMQGQQLTSLPTRSQHPKTSHTSLHAYWNDPNFDTQSQTSNCSSTTKKRRAPRPPDYMNSTPNDQLQSSDYHQSQESLTESTNGTKQKRKAPVLSNTNIHEENTTDKQQIQTDNDLQKLDITINPVDEQKTPPTTRLVITTDSQEQNITESHSSTPIYSQIHKDKEPIQTESHYSTVKSTSASPQVQQEEKRNLSPTNFSVDEIVQSGIAEPPVVSPTKSSKKSTKSTDGLTKIINDHNERAQIYQANEKQADNVSYFRVAKSRHGKFETDSQGFINTATNVFDSTNNNNTEQQQQTVKTPDLTTNKTILAGTQQQTRGKQAYDLLKKYEKEEEENEQSLQPIDTDYLNIITNNKEKSPTPIQLEVTERTTHISVTVESDRKQLITRASPVSQQTTGTPPIVAPKPSGKTITEYRTVRRIGHDGEATTTTTVRTATVPSELTDYKQLTPLQASTHQSDDLENTDKK</sequence>
<name>A0A815I3E0_9BILA</name>
<feature type="compositionally biased region" description="Basic and acidic residues" evidence="1">
    <location>
        <begin position="1152"/>
        <end position="1162"/>
    </location>
</feature>
<reference evidence="3" key="1">
    <citation type="submission" date="2021-02" db="EMBL/GenBank/DDBJ databases">
        <authorList>
            <person name="Nowell W R."/>
        </authorList>
    </citation>
    <scope>NUCLEOTIDE SEQUENCE</scope>
</reference>
<proteinExistence type="predicted"/>
<feature type="region of interest" description="Disordered" evidence="1">
    <location>
        <begin position="644"/>
        <end position="809"/>
    </location>
</feature>
<dbReference type="PANTHER" id="PTHR21557:SF2">
    <property type="entry name" value="CORDON-BLEU PROTEIN-LIKE 1"/>
    <property type="match status" value="1"/>
</dbReference>
<organism evidence="3 4">
    <name type="scientific">Adineta steineri</name>
    <dbReference type="NCBI Taxonomy" id="433720"/>
    <lineage>
        <taxon>Eukaryota</taxon>
        <taxon>Metazoa</taxon>
        <taxon>Spiralia</taxon>
        <taxon>Gnathifera</taxon>
        <taxon>Rotifera</taxon>
        <taxon>Eurotatoria</taxon>
        <taxon>Bdelloidea</taxon>
        <taxon>Adinetida</taxon>
        <taxon>Adinetidae</taxon>
        <taxon>Adineta</taxon>
    </lineage>
</organism>
<dbReference type="InterPro" id="IPR003116">
    <property type="entry name" value="RBD_dom"/>
</dbReference>
<comment type="caution">
    <text evidence="3">The sequence shown here is derived from an EMBL/GenBank/DDBJ whole genome shotgun (WGS) entry which is preliminary data.</text>
</comment>
<dbReference type="EMBL" id="CAJNON010000709">
    <property type="protein sequence ID" value="CAF1360124.1"/>
    <property type="molecule type" value="Genomic_DNA"/>
</dbReference>
<feature type="compositionally biased region" description="Polar residues" evidence="1">
    <location>
        <begin position="1085"/>
        <end position="1094"/>
    </location>
</feature>
<dbReference type="GO" id="GO:0003785">
    <property type="term" value="F:actin monomer binding"/>
    <property type="evidence" value="ECO:0007669"/>
    <property type="project" value="InterPro"/>
</dbReference>
<evidence type="ECO:0000259" key="2">
    <source>
        <dbReference type="PROSITE" id="PS50898"/>
    </source>
</evidence>
<dbReference type="Gene3D" id="3.10.20.90">
    <property type="entry name" value="Phosphatidylinositol 3-kinase Catalytic Subunit, Chain A, domain 1"/>
    <property type="match status" value="1"/>
</dbReference>
<feature type="region of interest" description="Disordered" evidence="1">
    <location>
        <begin position="1084"/>
        <end position="1104"/>
    </location>
</feature>
<feature type="compositionally biased region" description="Polar residues" evidence="1">
    <location>
        <begin position="754"/>
        <end position="781"/>
    </location>
</feature>
<dbReference type="Pfam" id="PF09469">
    <property type="entry name" value="Cobl"/>
    <property type="match status" value="1"/>
</dbReference>
<dbReference type="InterPro" id="IPR039895">
    <property type="entry name" value="COBL-like"/>
</dbReference>
<feature type="compositionally biased region" description="Low complexity" evidence="1">
    <location>
        <begin position="731"/>
        <end position="741"/>
    </location>
</feature>
<evidence type="ECO:0000256" key="1">
    <source>
        <dbReference type="SAM" id="MobiDB-lite"/>
    </source>
</evidence>
<feature type="domain" description="RBD" evidence="2">
    <location>
        <begin position="129"/>
        <end position="201"/>
    </location>
</feature>